<keyword evidence="2" id="KW-0732">Signal</keyword>
<evidence type="ECO:0000256" key="1">
    <source>
        <dbReference type="SAM" id="MobiDB-lite"/>
    </source>
</evidence>
<organism evidence="3 4">
    <name type="scientific">Peterkaempfera bronchialis</name>
    <dbReference type="NCBI Taxonomy" id="2126346"/>
    <lineage>
        <taxon>Bacteria</taxon>
        <taxon>Bacillati</taxon>
        <taxon>Actinomycetota</taxon>
        <taxon>Actinomycetes</taxon>
        <taxon>Kitasatosporales</taxon>
        <taxon>Streptomycetaceae</taxon>
        <taxon>Peterkaempfera</taxon>
    </lineage>
</organism>
<gene>
    <name evidence="3" type="ORF">C7M71_026285</name>
</gene>
<sequence length="125" mass="11716">MLAVASLAVGVVASLTAPSAHAETPDRGRTNANALDPAGVLVGLLHSGQQAGPDGGAGHSAKGGAGHAAKGPAKGSGGKGSGSHAAKGGAKPAATKQSGAKQSGTKQSGAKQSADHSGKGSQPRR</sequence>
<dbReference type="EMBL" id="CP031264">
    <property type="protein sequence ID" value="AXI80386.1"/>
    <property type="molecule type" value="Genomic_DNA"/>
</dbReference>
<feature type="region of interest" description="Disordered" evidence="1">
    <location>
        <begin position="15"/>
        <end position="125"/>
    </location>
</feature>
<feature type="compositionally biased region" description="Gly residues" evidence="1">
    <location>
        <begin position="53"/>
        <end position="66"/>
    </location>
</feature>
<name>A0A345T331_9ACTN</name>
<proteinExistence type="predicted"/>
<reference evidence="4" key="1">
    <citation type="submission" date="2018-07" db="EMBL/GenBank/DDBJ databases">
        <title>Streptacidiphilus bronchialis DSM 106435 chromosome.</title>
        <authorList>
            <person name="Batra D."/>
            <person name="Gulvik C.A."/>
        </authorList>
    </citation>
    <scope>NUCLEOTIDE SEQUENCE [LARGE SCALE GENOMIC DNA]</scope>
    <source>
        <strain evidence="4">DSM 106435</strain>
    </source>
</reference>
<dbReference type="KEGG" id="stri:C7M71_026285"/>
<feature type="compositionally biased region" description="Low complexity" evidence="1">
    <location>
        <begin position="82"/>
        <end position="94"/>
    </location>
</feature>
<feature type="compositionally biased region" description="Polar residues" evidence="1">
    <location>
        <begin position="95"/>
        <end position="111"/>
    </location>
</feature>
<evidence type="ECO:0000313" key="3">
    <source>
        <dbReference type="EMBL" id="AXI80386.1"/>
    </source>
</evidence>
<accession>A0A345T331</accession>
<keyword evidence="4" id="KW-1185">Reference proteome</keyword>
<dbReference type="AlphaFoldDB" id="A0A345T331"/>
<dbReference type="Proteomes" id="UP000249340">
    <property type="component" value="Chromosome"/>
</dbReference>
<evidence type="ECO:0000256" key="2">
    <source>
        <dbReference type="SAM" id="SignalP"/>
    </source>
</evidence>
<protein>
    <submittedName>
        <fullName evidence="3">Uncharacterized protein</fullName>
    </submittedName>
</protein>
<feature type="chain" id="PRO_5016914554" evidence="2">
    <location>
        <begin position="23"/>
        <end position="125"/>
    </location>
</feature>
<feature type="signal peptide" evidence="2">
    <location>
        <begin position="1"/>
        <end position="22"/>
    </location>
</feature>
<evidence type="ECO:0000313" key="4">
    <source>
        <dbReference type="Proteomes" id="UP000249340"/>
    </source>
</evidence>